<reference evidence="11 12" key="1">
    <citation type="submission" date="2018-03" db="EMBL/GenBank/DDBJ databases">
        <title>Genomic Encyclopedia of Type Strains, Phase III (KMG-III): the genomes of soil and plant-associated and newly described type strains.</title>
        <authorList>
            <person name="Whitman W."/>
        </authorList>
    </citation>
    <scope>NUCLEOTIDE SEQUENCE [LARGE SCALE GENOMIC DNA]</scope>
    <source>
        <strain evidence="11 12">CGMCC 4.7097</strain>
    </source>
</reference>
<dbReference type="Proteomes" id="UP000241118">
    <property type="component" value="Unassembled WGS sequence"/>
</dbReference>
<evidence type="ECO:0000256" key="4">
    <source>
        <dbReference type="ARBA" id="ARBA00022723"/>
    </source>
</evidence>
<evidence type="ECO:0000256" key="1">
    <source>
        <dbReference type="ARBA" id="ARBA00001913"/>
    </source>
</evidence>
<name>A0A2P8IF25_SACCR</name>
<evidence type="ECO:0000256" key="6">
    <source>
        <dbReference type="ARBA" id="ARBA00022837"/>
    </source>
</evidence>
<dbReference type="InterPro" id="IPR011050">
    <property type="entry name" value="Pectin_lyase_fold/virulence"/>
</dbReference>
<evidence type="ECO:0000256" key="5">
    <source>
        <dbReference type="ARBA" id="ARBA00022729"/>
    </source>
</evidence>
<keyword evidence="5 9" id="KW-0732">Signal</keyword>
<comment type="caution">
    <text evidence="11">The sequence shown here is derived from an EMBL/GenBank/DDBJ whole genome shotgun (WGS) entry which is preliminary data.</text>
</comment>
<dbReference type="Gene3D" id="2.60.120.260">
    <property type="entry name" value="Galactose-binding domain-like"/>
    <property type="match status" value="1"/>
</dbReference>
<dbReference type="InterPro" id="IPR008979">
    <property type="entry name" value="Galactose-bd-like_sf"/>
</dbReference>
<protein>
    <submittedName>
        <fullName evidence="11">Parallel beta helix pectate lyase-like protein</fullName>
    </submittedName>
</protein>
<dbReference type="PANTHER" id="PTHR40088">
    <property type="entry name" value="PECTATE LYASE (EUROFUNG)"/>
    <property type="match status" value="1"/>
</dbReference>
<dbReference type="GO" id="GO:0030246">
    <property type="term" value="F:carbohydrate binding"/>
    <property type="evidence" value="ECO:0007669"/>
    <property type="project" value="InterPro"/>
</dbReference>
<keyword evidence="3" id="KW-0964">Secreted</keyword>
<sequence length="578" mass="59980">MRFTTRWRALHRAVTGSAVLAAIAAIVPGTAAAAGNTYYVAPNGSDNAAGTQVAPWASIARAQAVATAGDTVYFRAGTYAYTRANSACASRTARVDAITLSKSGTSGNPIRYWAYPGEKPVFDFSAVRDDCRIKGFNVTGSHLHLKGLEVTGVPQNNSLNAESWGIWVSGSNNTFELVDTHHHMGTGLFINGGGGNLVLNTDSHDNYDLRSSDGPGENADGFGAHYTPAGRPANVFRGSRAWWNADDGYDLISTYSPVIIENSWSWRNGYVPGTTTPSGNGAGFKVGGFGAEYDAGAVKHTVRFSVALLNKAAGFYSNHHPVANDYINNTGYGNHPNFDMRGITSSGASVGRGNLRNNIAYNGTATANMTGTSASHNSWNLGLPLSDAQFQSVATSGWDAPRQSDGSLPALPHLRLAANSTLIDKGTNVGLPYQGAAPDLGAFERLGSAPPPSRYEAEAAPAVCQGTIDANQSGFSGTGFCNGSAAIGAYAQFTVDAATAGTATLGIRFANGSSGGTARPANLVVNGSTVATVSFESTGSWTAWTTKTVTASLTAGGNTVRLDPTTADGLPNIDHLTL</sequence>
<evidence type="ECO:0000313" key="11">
    <source>
        <dbReference type="EMBL" id="PSL57079.1"/>
    </source>
</evidence>
<accession>A0A2P8IF25</accession>
<keyword evidence="7 11" id="KW-0456">Lyase</keyword>
<dbReference type="GO" id="GO:0016837">
    <property type="term" value="F:carbon-oxygen lyase activity, acting on polysaccharides"/>
    <property type="evidence" value="ECO:0007669"/>
    <property type="project" value="TreeGrafter"/>
</dbReference>
<evidence type="ECO:0000256" key="9">
    <source>
        <dbReference type="SAM" id="SignalP"/>
    </source>
</evidence>
<comment type="cofactor">
    <cofactor evidence="1">
        <name>Ca(2+)</name>
        <dbReference type="ChEBI" id="CHEBI:29108"/>
    </cofactor>
</comment>
<dbReference type="Gene3D" id="2.160.20.10">
    <property type="entry name" value="Single-stranded right-handed beta-helix, Pectin lyase-like"/>
    <property type="match status" value="1"/>
</dbReference>
<keyword evidence="6" id="KW-0106">Calcium</keyword>
<feature type="chain" id="PRO_5015139252" evidence="9">
    <location>
        <begin position="34"/>
        <end position="578"/>
    </location>
</feature>
<evidence type="ECO:0000256" key="2">
    <source>
        <dbReference type="ARBA" id="ARBA00004613"/>
    </source>
</evidence>
<keyword evidence="12" id="KW-1185">Reference proteome</keyword>
<comment type="subcellular location">
    <subcellularLocation>
        <location evidence="2">Secreted</location>
    </subcellularLocation>
</comment>
<dbReference type="GO" id="GO:0005576">
    <property type="term" value="C:extracellular region"/>
    <property type="evidence" value="ECO:0007669"/>
    <property type="project" value="UniProtKB-SubCell"/>
</dbReference>
<dbReference type="PANTHER" id="PTHR40088:SF1">
    <property type="entry name" value="PECTATE LYASE PEL9"/>
    <property type="match status" value="1"/>
</dbReference>
<dbReference type="SUPFAM" id="SSF51126">
    <property type="entry name" value="Pectin lyase-like"/>
    <property type="match status" value="1"/>
</dbReference>
<dbReference type="InterPro" id="IPR053868">
    <property type="entry name" value="Pel9A-like_beta_helix"/>
</dbReference>
<dbReference type="InterPro" id="IPR005084">
    <property type="entry name" value="CBM6"/>
</dbReference>
<evidence type="ECO:0000313" key="12">
    <source>
        <dbReference type="Proteomes" id="UP000241118"/>
    </source>
</evidence>
<comment type="similarity">
    <text evidence="8">Belongs to the polysaccharide lyase 9 family.</text>
</comment>
<evidence type="ECO:0000256" key="8">
    <source>
        <dbReference type="ARBA" id="ARBA00038263"/>
    </source>
</evidence>
<feature type="domain" description="CBM6" evidence="10">
    <location>
        <begin position="453"/>
        <end position="578"/>
    </location>
</feature>
<evidence type="ECO:0000256" key="3">
    <source>
        <dbReference type="ARBA" id="ARBA00022525"/>
    </source>
</evidence>
<dbReference type="EMBL" id="PYAX01000002">
    <property type="protein sequence ID" value="PSL57079.1"/>
    <property type="molecule type" value="Genomic_DNA"/>
</dbReference>
<gene>
    <name evidence="11" type="ORF">B0I31_10256</name>
</gene>
<dbReference type="InterPro" id="IPR052052">
    <property type="entry name" value="Polysaccharide_Lyase_9"/>
</dbReference>
<proteinExistence type="inferred from homology"/>
<dbReference type="InterPro" id="IPR012334">
    <property type="entry name" value="Pectin_lyas_fold"/>
</dbReference>
<dbReference type="PROSITE" id="PS51175">
    <property type="entry name" value="CBM6"/>
    <property type="match status" value="1"/>
</dbReference>
<evidence type="ECO:0000259" key="10">
    <source>
        <dbReference type="PROSITE" id="PS51175"/>
    </source>
</evidence>
<dbReference type="AlphaFoldDB" id="A0A2P8IF25"/>
<dbReference type="Pfam" id="PF03422">
    <property type="entry name" value="CBM_6"/>
    <property type="match status" value="1"/>
</dbReference>
<keyword evidence="4" id="KW-0479">Metal-binding</keyword>
<organism evidence="11 12">
    <name type="scientific">Saccharothrix carnea</name>
    <dbReference type="NCBI Taxonomy" id="1280637"/>
    <lineage>
        <taxon>Bacteria</taxon>
        <taxon>Bacillati</taxon>
        <taxon>Actinomycetota</taxon>
        <taxon>Actinomycetes</taxon>
        <taxon>Pseudonocardiales</taxon>
        <taxon>Pseudonocardiaceae</taxon>
        <taxon>Saccharothrix</taxon>
    </lineage>
</organism>
<dbReference type="CDD" id="cd04082">
    <property type="entry name" value="CBM35_pectate_lyase-like"/>
    <property type="match status" value="1"/>
</dbReference>
<dbReference type="Pfam" id="PF22842">
    <property type="entry name" value="Pel9A-like_beta_helix"/>
    <property type="match status" value="1"/>
</dbReference>
<dbReference type="GO" id="GO:0046872">
    <property type="term" value="F:metal ion binding"/>
    <property type="evidence" value="ECO:0007669"/>
    <property type="project" value="UniProtKB-KW"/>
</dbReference>
<dbReference type="SUPFAM" id="SSF49785">
    <property type="entry name" value="Galactose-binding domain-like"/>
    <property type="match status" value="1"/>
</dbReference>
<dbReference type="RefSeq" id="WP_181319990.1">
    <property type="nucleotide sequence ID" value="NZ_PYAX01000002.1"/>
</dbReference>
<evidence type="ECO:0000256" key="7">
    <source>
        <dbReference type="ARBA" id="ARBA00023239"/>
    </source>
</evidence>
<feature type="signal peptide" evidence="9">
    <location>
        <begin position="1"/>
        <end position="33"/>
    </location>
</feature>